<name>A0A8R1EWG3_CAEJA</name>
<evidence type="ECO:0000259" key="1">
    <source>
        <dbReference type="Pfam" id="PF00755"/>
    </source>
</evidence>
<dbReference type="InterPro" id="IPR042231">
    <property type="entry name" value="Cho/carn_acyl_trans_2"/>
</dbReference>
<dbReference type="SUPFAM" id="SSF52777">
    <property type="entry name" value="CoA-dependent acyltransferases"/>
    <property type="match status" value="1"/>
</dbReference>
<organism evidence="2 3">
    <name type="scientific">Caenorhabditis japonica</name>
    <dbReference type="NCBI Taxonomy" id="281687"/>
    <lineage>
        <taxon>Eukaryota</taxon>
        <taxon>Metazoa</taxon>
        <taxon>Ecdysozoa</taxon>
        <taxon>Nematoda</taxon>
        <taxon>Chromadorea</taxon>
        <taxon>Rhabditida</taxon>
        <taxon>Rhabditina</taxon>
        <taxon>Rhabditomorpha</taxon>
        <taxon>Rhabditoidea</taxon>
        <taxon>Rhabditidae</taxon>
        <taxon>Peloderinae</taxon>
        <taxon>Caenorhabditis</taxon>
    </lineage>
</organism>
<dbReference type="InterPro" id="IPR039551">
    <property type="entry name" value="Cho/carn_acyl_trans"/>
</dbReference>
<dbReference type="Pfam" id="PF00755">
    <property type="entry name" value="Carn_acyltransf"/>
    <property type="match status" value="1"/>
</dbReference>
<reference evidence="2" key="2">
    <citation type="submission" date="2022-06" db="UniProtKB">
        <authorList>
            <consortium name="EnsemblMetazoa"/>
        </authorList>
    </citation>
    <scope>IDENTIFICATION</scope>
    <source>
        <strain evidence="2">DF5081</strain>
    </source>
</reference>
<feature type="domain" description="Choline/carnitine acyltransferase" evidence="1">
    <location>
        <begin position="30"/>
        <end position="96"/>
    </location>
</feature>
<evidence type="ECO:0000313" key="3">
    <source>
        <dbReference type="Proteomes" id="UP000005237"/>
    </source>
</evidence>
<dbReference type="Gene3D" id="3.30.559.70">
    <property type="entry name" value="Choline/Carnitine o-acyltransferase, domain 2"/>
    <property type="match status" value="1"/>
</dbReference>
<reference evidence="3" key="1">
    <citation type="submission" date="2010-08" db="EMBL/GenBank/DDBJ databases">
        <authorList>
            <consortium name="Caenorhabditis japonica Sequencing Consortium"/>
            <person name="Wilson R.K."/>
        </authorList>
    </citation>
    <scope>NUCLEOTIDE SEQUENCE [LARGE SCALE GENOMIC DNA]</scope>
    <source>
        <strain evidence="3">DF5081</strain>
    </source>
</reference>
<dbReference type="AlphaFoldDB" id="A0A8R1EWG3"/>
<proteinExistence type="predicted"/>
<accession>A0A8R1EWG3</accession>
<protein>
    <submittedName>
        <fullName evidence="2">Carn_acyltransf domain-containing protein</fullName>
    </submittedName>
</protein>
<evidence type="ECO:0000313" key="2">
    <source>
        <dbReference type="EnsemblMetazoa" id="CJA42660.1"/>
    </source>
</evidence>
<keyword evidence="3" id="KW-1185">Reference proteome</keyword>
<sequence length="104" mass="11834">MAGGVIAWCHLGYGSIPQCAHVEPDTRQTQRHYRSVLKVIKDNSSDETKTSVTKLTTTNRDVWRNNREDLRRISGANRTYLRDIETAILHMCLTNKNGGNDPQH</sequence>
<dbReference type="EnsemblMetazoa" id="CJA42660.1">
    <property type="protein sequence ID" value="CJA42660.1"/>
    <property type="gene ID" value="WBGene00218508"/>
</dbReference>
<dbReference type="Proteomes" id="UP000005237">
    <property type="component" value="Unassembled WGS sequence"/>
</dbReference>